<dbReference type="Proteomes" id="UP001378592">
    <property type="component" value="Unassembled WGS sequence"/>
</dbReference>
<reference evidence="1 2" key="1">
    <citation type="submission" date="2024-03" db="EMBL/GenBank/DDBJ databases">
        <title>The genome assembly and annotation of the cricket Gryllus longicercus Weissman &amp; Gray.</title>
        <authorList>
            <person name="Szrajer S."/>
            <person name="Gray D."/>
            <person name="Ylla G."/>
        </authorList>
    </citation>
    <scope>NUCLEOTIDE SEQUENCE [LARGE SCALE GENOMIC DNA]</scope>
    <source>
        <strain evidence="1">DAG 2021-001</strain>
        <tissue evidence="1">Whole body minus gut</tissue>
    </source>
</reference>
<evidence type="ECO:0000313" key="2">
    <source>
        <dbReference type="Proteomes" id="UP001378592"/>
    </source>
</evidence>
<gene>
    <name evidence="1" type="ORF">R5R35_006127</name>
</gene>
<dbReference type="EMBL" id="JAZDUA010000368">
    <property type="protein sequence ID" value="KAK7793638.1"/>
    <property type="molecule type" value="Genomic_DNA"/>
</dbReference>
<sequence>MPFLKRIYLMLMNLDSFSSFPVIESSNHDILVLPTLAQGFFVVVKQGYSASDGKIGNYMGKWFGAEWCGGSA</sequence>
<evidence type="ECO:0000313" key="1">
    <source>
        <dbReference type="EMBL" id="KAK7793638.1"/>
    </source>
</evidence>
<protein>
    <submittedName>
        <fullName evidence="1">Uncharacterized protein</fullName>
    </submittedName>
</protein>
<name>A0AAN9VLU0_9ORTH</name>
<keyword evidence="2" id="KW-1185">Reference proteome</keyword>
<organism evidence="1 2">
    <name type="scientific">Gryllus longicercus</name>
    <dbReference type="NCBI Taxonomy" id="2509291"/>
    <lineage>
        <taxon>Eukaryota</taxon>
        <taxon>Metazoa</taxon>
        <taxon>Ecdysozoa</taxon>
        <taxon>Arthropoda</taxon>
        <taxon>Hexapoda</taxon>
        <taxon>Insecta</taxon>
        <taxon>Pterygota</taxon>
        <taxon>Neoptera</taxon>
        <taxon>Polyneoptera</taxon>
        <taxon>Orthoptera</taxon>
        <taxon>Ensifera</taxon>
        <taxon>Gryllidea</taxon>
        <taxon>Grylloidea</taxon>
        <taxon>Gryllidae</taxon>
        <taxon>Gryllinae</taxon>
        <taxon>Gryllus</taxon>
    </lineage>
</organism>
<proteinExistence type="predicted"/>
<comment type="caution">
    <text evidence="1">The sequence shown here is derived from an EMBL/GenBank/DDBJ whole genome shotgun (WGS) entry which is preliminary data.</text>
</comment>
<dbReference type="AlphaFoldDB" id="A0AAN9VLU0"/>
<accession>A0AAN9VLU0</accession>